<dbReference type="Gene3D" id="4.10.75.10">
    <property type="entry name" value="Elafin-like"/>
    <property type="match status" value="1"/>
</dbReference>
<dbReference type="RefSeq" id="XP_005190255.2">
    <property type="nucleotide sequence ID" value="XM_005190198.3"/>
</dbReference>
<accession>A0A1I8N9X5</accession>
<dbReference type="CDD" id="cd00063">
    <property type="entry name" value="FN3"/>
    <property type="match status" value="2"/>
</dbReference>
<feature type="chain" id="PRO_5044561428" evidence="2">
    <location>
        <begin position="26"/>
        <end position="582"/>
    </location>
</feature>
<keyword evidence="2" id="KW-0732">Signal</keyword>
<dbReference type="InterPro" id="IPR003961">
    <property type="entry name" value="FN3_dom"/>
</dbReference>
<dbReference type="InterPro" id="IPR036645">
    <property type="entry name" value="Elafin-like_sf"/>
</dbReference>
<organism evidence="5">
    <name type="scientific">Musca domestica</name>
    <name type="common">House fly</name>
    <dbReference type="NCBI Taxonomy" id="7370"/>
    <lineage>
        <taxon>Eukaryota</taxon>
        <taxon>Metazoa</taxon>
        <taxon>Ecdysozoa</taxon>
        <taxon>Arthropoda</taxon>
        <taxon>Hexapoda</taxon>
        <taxon>Insecta</taxon>
        <taxon>Pterygota</taxon>
        <taxon>Neoptera</taxon>
        <taxon>Endopterygota</taxon>
        <taxon>Diptera</taxon>
        <taxon>Brachycera</taxon>
        <taxon>Muscomorpha</taxon>
        <taxon>Muscoidea</taxon>
        <taxon>Muscidae</taxon>
        <taxon>Musca</taxon>
    </lineage>
</organism>
<dbReference type="eggNOG" id="KOG4802">
    <property type="taxonomic scope" value="Eukaryota"/>
</dbReference>
<dbReference type="InterPro" id="IPR013783">
    <property type="entry name" value="Ig-like_fold"/>
</dbReference>
<feature type="region of interest" description="Disordered" evidence="1">
    <location>
        <begin position="395"/>
        <end position="417"/>
    </location>
</feature>
<proteinExistence type="predicted"/>
<dbReference type="InterPro" id="IPR036116">
    <property type="entry name" value="FN3_sf"/>
</dbReference>
<feature type="domain" description="Fibronectin type-III" evidence="3">
    <location>
        <begin position="283"/>
        <end position="387"/>
    </location>
</feature>
<evidence type="ECO:0000259" key="3">
    <source>
        <dbReference type="PROSITE" id="PS50853"/>
    </source>
</evidence>
<feature type="compositionally biased region" description="Low complexity" evidence="1">
    <location>
        <begin position="399"/>
        <end position="408"/>
    </location>
</feature>
<dbReference type="PANTHER" id="PTHR14131">
    <property type="entry name" value="ANOSMIN"/>
    <property type="match status" value="1"/>
</dbReference>
<dbReference type="EnsemblMetazoa" id="MDOA013077-RB">
    <property type="protein sequence ID" value="MDOA013077-PB"/>
    <property type="gene ID" value="MDOA013077"/>
</dbReference>
<dbReference type="InterPro" id="IPR008197">
    <property type="entry name" value="WAP_dom"/>
</dbReference>
<gene>
    <name evidence="5" type="primary">101899440</name>
    <name evidence="7" type="synonym">LOC101899440</name>
</gene>
<dbReference type="GO" id="GO:0005576">
    <property type="term" value="C:extracellular region"/>
    <property type="evidence" value="ECO:0007669"/>
    <property type="project" value="InterPro"/>
</dbReference>
<dbReference type="GO" id="GO:0030414">
    <property type="term" value="F:peptidase inhibitor activity"/>
    <property type="evidence" value="ECO:0007669"/>
    <property type="project" value="InterPro"/>
</dbReference>
<dbReference type="GeneID" id="101899440"/>
<dbReference type="PANTHER" id="PTHR14131:SF5">
    <property type="entry name" value="ANOSMIN-1"/>
    <property type="match status" value="1"/>
</dbReference>
<reference evidence="5" key="1">
    <citation type="submission" date="2020-05" db="UniProtKB">
        <authorList>
            <consortium name="EnsemblMetazoa"/>
        </authorList>
    </citation>
    <scope>IDENTIFICATION</scope>
    <source>
        <strain evidence="5">Aabys</strain>
    </source>
</reference>
<dbReference type="PROSITE" id="PS50853">
    <property type="entry name" value="FN3"/>
    <property type="match status" value="1"/>
</dbReference>
<dbReference type="VEuPathDB" id="VectorBase:MDOA013077"/>
<dbReference type="AlphaFoldDB" id="A0A1I8N9X5"/>
<evidence type="ECO:0000313" key="5">
    <source>
        <dbReference type="EnsemblMetazoa" id="MDOA013077-PB"/>
    </source>
</evidence>
<dbReference type="SMART" id="SM00060">
    <property type="entry name" value="FN3"/>
    <property type="match status" value="2"/>
</dbReference>
<dbReference type="SUPFAM" id="SSF49265">
    <property type="entry name" value="Fibronectin type III"/>
    <property type="match status" value="1"/>
</dbReference>
<evidence type="ECO:0000313" key="7">
    <source>
        <dbReference type="RefSeq" id="XP_005190255.2"/>
    </source>
</evidence>
<dbReference type="Gene3D" id="2.60.40.10">
    <property type="entry name" value="Immunoglobulins"/>
    <property type="match status" value="2"/>
</dbReference>
<dbReference type="STRING" id="7370.A0A1I8N9X5"/>
<dbReference type="Pfam" id="PF00095">
    <property type="entry name" value="WAP"/>
    <property type="match status" value="1"/>
</dbReference>
<dbReference type="VEuPathDB" id="VectorBase:MDOMA2_020005"/>
<dbReference type="PROSITE" id="PS51390">
    <property type="entry name" value="WAP"/>
    <property type="match status" value="1"/>
</dbReference>
<dbReference type="KEGG" id="mde:101899440"/>
<protein>
    <submittedName>
        <fullName evidence="7">Anosmin-1</fullName>
    </submittedName>
</protein>
<evidence type="ECO:0000259" key="4">
    <source>
        <dbReference type="PROSITE" id="PS51390"/>
    </source>
</evidence>
<reference evidence="7" key="2">
    <citation type="submission" date="2025-04" db="UniProtKB">
        <authorList>
            <consortium name="RefSeq"/>
        </authorList>
    </citation>
    <scope>IDENTIFICATION</scope>
    <source>
        <strain evidence="7">Aabys</strain>
    </source>
</reference>
<feature type="compositionally biased region" description="Low complexity" evidence="1">
    <location>
        <begin position="446"/>
        <end position="474"/>
    </location>
</feature>
<evidence type="ECO:0000256" key="2">
    <source>
        <dbReference type="SAM" id="SignalP"/>
    </source>
</evidence>
<feature type="signal peptide" evidence="2">
    <location>
        <begin position="1"/>
        <end position="25"/>
    </location>
</feature>
<dbReference type="CDD" id="cd00199">
    <property type="entry name" value="WAP"/>
    <property type="match status" value="1"/>
</dbReference>
<dbReference type="Pfam" id="PF00041">
    <property type="entry name" value="fn3"/>
    <property type="match status" value="1"/>
</dbReference>
<dbReference type="GO" id="GO:0009986">
    <property type="term" value="C:cell surface"/>
    <property type="evidence" value="ECO:0007669"/>
    <property type="project" value="TreeGrafter"/>
</dbReference>
<dbReference type="InterPro" id="IPR042447">
    <property type="entry name" value="Anosmin-1"/>
</dbReference>
<dbReference type="OrthoDB" id="9985779at2759"/>
<dbReference type="SMART" id="SM00217">
    <property type="entry name" value="WAP"/>
    <property type="match status" value="1"/>
</dbReference>
<dbReference type="SUPFAM" id="SSF57256">
    <property type="entry name" value="Elafin-like"/>
    <property type="match status" value="1"/>
</dbReference>
<feature type="region of interest" description="Disordered" evidence="1">
    <location>
        <begin position="441"/>
        <end position="474"/>
    </location>
</feature>
<feature type="domain" description="WAP" evidence="4">
    <location>
        <begin position="104"/>
        <end position="161"/>
    </location>
</feature>
<dbReference type="Proteomes" id="UP001652621">
    <property type="component" value="Unplaced"/>
</dbReference>
<keyword evidence="6" id="KW-1185">Reference proteome</keyword>
<sequence>MLNIFMLKILLITLWILNAPTKALCRHHGRSGGGGGLGGGRYRSSQMQHIANIDVRDKILELQCYAKCQDSSSSGSSSSSNGGGTRYLGDCESCRKQCQIDMIKAPRRGYCPVMQNAIFQNINIQPLQKLSCLDNCSYDFDCPEVQKCCSSACGPVCMQPIGVRDDSLLPPIPKILKCTLIARELKVEITLQSNSSYYFHVEIRHHIGSQLSPRKLSAWQYQPVELLAEVLDLNRMLTTVGFYLRPGRWYQVRVAAINAYGFRGYSEPSQAFTLPNHPKPPKPPADLKVVSSHYDGQRVTIKIVWCASKSNLPIEKYKIIWSLYVNTFHESFVSNEAYVKDRHQYEITKLIPDSSYYIQVQALSINGRKRLKSEKHSILYNTTIVPTQTFEPLKCGRDQQQQPQQQQQISTRDSDGLSANALSSIDERYYTKKYSLNDASLADTPSTSSLSIKNSTYSSSSATTSSSSSSSLSSTKSMDKFEVKYRLNRKLGMLVVISGFHPKEEKIYELCPQQTNCEEGEYNAIRVNKDSLVFSKLSYNTVYTFKPRSNSVNDMDGMKAITFTTPKCENFRKGFPKANIKC</sequence>
<evidence type="ECO:0000256" key="1">
    <source>
        <dbReference type="SAM" id="MobiDB-lite"/>
    </source>
</evidence>
<evidence type="ECO:0000313" key="6">
    <source>
        <dbReference type="Proteomes" id="UP001652621"/>
    </source>
</evidence>
<dbReference type="GO" id="GO:0030182">
    <property type="term" value="P:neuron differentiation"/>
    <property type="evidence" value="ECO:0007669"/>
    <property type="project" value="TreeGrafter"/>
</dbReference>
<name>A0A1I8N9X5_MUSDO</name>